<dbReference type="EMBL" id="JBHRZI010000055">
    <property type="protein sequence ID" value="MFC3898478.1"/>
    <property type="molecule type" value="Genomic_DNA"/>
</dbReference>
<gene>
    <name evidence="1" type="ORF">ACFOWZ_44020</name>
</gene>
<proteinExistence type="predicted"/>
<protein>
    <recommendedName>
        <fullName evidence="3">WXG100 family type VII secretion target</fullName>
    </recommendedName>
</protein>
<keyword evidence="2" id="KW-1185">Reference proteome</keyword>
<reference evidence="2" key="1">
    <citation type="journal article" date="2019" name="Int. J. Syst. Evol. Microbiol.">
        <title>The Global Catalogue of Microorganisms (GCM) 10K type strain sequencing project: providing services to taxonomists for standard genome sequencing and annotation.</title>
        <authorList>
            <consortium name="The Broad Institute Genomics Platform"/>
            <consortium name="The Broad Institute Genome Sequencing Center for Infectious Disease"/>
            <person name="Wu L."/>
            <person name="Ma J."/>
        </authorList>
    </citation>
    <scope>NUCLEOTIDE SEQUENCE [LARGE SCALE GENOMIC DNA]</scope>
    <source>
        <strain evidence="2">CGMCC 4.7405</strain>
    </source>
</reference>
<sequence length="89" mass="9588">MTGFIGMDPESVRALARQLEFKAAEIEAIATTLSAQIDGTTWLGQDADALRSDWSSTYRTQLVSVAAVLREASSRAINNAAQQEEASRA</sequence>
<evidence type="ECO:0008006" key="3">
    <source>
        <dbReference type="Google" id="ProtNLM"/>
    </source>
</evidence>
<name>A0ABV8C944_9PSEU</name>
<dbReference type="Gene3D" id="1.10.287.1060">
    <property type="entry name" value="ESAT-6-like"/>
    <property type="match status" value="1"/>
</dbReference>
<dbReference type="Proteomes" id="UP001595690">
    <property type="component" value="Unassembled WGS sequence"/>
</dbReference>
<evidence type="ECO:0000313" key="2">
    <source>
        <dbReference type="Proteomes" id="UP001595690"/>
    </source>
</evidence>
<accession>A0ABV8C944</accession>
<dbReference type="RefSeq" id="WP_382380021.1">
    <property type="nucleotide sequence ID" value="NZ_JBHRZI010000055.1"/>
</dbReference>
<comment type="caution">
    <text evidence="1">The sequence shown here is derived from an EMBL/GenBank/DDBJ whole genome shotgun (WGS) entry which is preliminary data.</text>
</comment>
<organism evidence="1 2">
    <name type="scientific">Lentzea rhizosphaerae</name>
    <dbReference type="NCBI Taxonomy" id="2041025"/>
    <lineage>
        <taxon>Bacteria</taxon>
        <taxon>Bacillati</taxon>
        <taxon>Actinomycetota</taxon>
        <taxon>Actinomycetes</taxon>
        <taxon>Pseudonocardiales</taxon>
        <taxon>Pseudonocardiaceae</taxon>
        <taxon>Lentzea</taxon>
    </lineage>
</organism>
<evidence type="ECO:0000313" key="1">
    <source>
        <dbReference type="EMBL" id="MFC3898478.1"/>
    </source>
</evidence>